<evidence type="ECO:0000256" key="2">
    <source>
        <dbReference type="ARBA" id="ARBA00022679"/>
    </source>
</evidence>
<keyword evidence="3 6" id="KW-0012">Acyltransferase</keyword>
<dbReference type="GO" id="GO:0003841">
    <property type="term" value="F:1-acylglycerol-3-phosphate O-acyltransferase activity"/>
    <property type="evidence" value="ECO:0007669"/>
    <property type="project" value="TreeGrafter"/>
</dbReference>
<name>A0A1M5U5E1_9GAMM</name>
<sequence length="245" mass="27378">MSVLLPLRIVLFYLLLSFTAFAWCLVSLVFAPFMSFRTRYRFVVQTWCRSAVWLAKTVIGLRYEVSGAENIPEKPCVILSKHQSTWETFFLSAYFEPLSQVLKRELLNVPFFGWAIWLLKPIAIDRDSPKEALRQVAKQGLERLGQGAWVLIFPEGTRVPVGQVGKFSRSGAALAVNAKLPVLPVAHNAGTFWPKSGWGKRPGVIQVVIGPAMHAESEGPRAAAELNQRAEDWINATVADLERNA</sequence>
<feature type="domain" description="Phospholipid/glycerol acyltransferase" evidence="5">
    <location>
        <begin position="76"/>
        <end position="190"/>
    </location>
</feature>
<protein>
    <submittedName>
        <fullName evidence="6">1-acyl-sn-glycerol-3-phosphate acyltransferase</fullName>
    </submittedName>
</protein>
<dbReference type="GO" id="GO:0006654">
    <property type="term" value="P:phosphatidic acid biosynthetic process"/>
    <property type="evidence" value="ECO:0007669"/>
    <property type="project" value="TreeGrafter"/>
</dbReference>
<dbReference type="Pfam" id="PF01553">
    <property type="entry name" value="Acyltransferase"/>
    <property type="match status" value="1"/>
</dbReference>
<dbReference type="InterPro" id="IPR002123">
    <property type="entry name" value="Plipid/glycerol_acylTrfase"/>
</dbReference>
<dbReference type="EMBL" id="FQXA01000011">
    <property type="protein sequence ID" value="SHH58158.1"/>
    <property type="molecule type" value="Genomic_DNA"/>
</dbReference>
<dbReference type="SMART" id="SM00563">
    <property type="entry name" value="PlsC"/>
    <property type="match status" value="1"/>
</dbReference>
<dbReference type="PANTHER" id="PTHR10434:SF40">
    <property type="entry name" value="1-ACYL-SN-GLYCEROL-3-PHOSPHATE ACYLTRANSFERASE"/>
    <property type="match status" value="1"/>
</dbReference>
<accession>A0A1M5U5E1</accession>
<comment type="pathway">
    <text evidence="1">Lipid metabolism.</text>
</comment>
<dbReference type="Proteomes" id="UP000184000">
    <property type="component" value="Unassembled WGS sequence"/>
</dbReference>
<dbReference type="GeneID" id="98636249"/>
<organism evidence="6 7">
    <name type="scientific">Stutzerimonas xanthomarina DSM 18231</name>
    <dbReference type="NCBI Taxonomy" id="1403346"/>
    <lineage>
        <taxon>Bacteria</taxon>
        <taxon>Pseudomonadati</taxon>
        <taxon>Pseudomonadota</taxon>
        <taxon>Gammaproteobacteria</taxon>
        <taxon>Pseudomonadales</taxon>
        <taxon>Pseudomonadaceae</taxon>
        <taxon>Stutzerimonas</taxon>
    </lineage>
</organism>
<dbReference type="RefSeq" id="WP_073303819.1">
    <property type="nucleotide sequence ID" value="NZ_FQXA01000011.1"/>
</dbReference>
<dbReference type="AlphaFoldDB" id="A0A1M5U5E1"/>
<proteinExistence type="predicted"/>
<evidence type="ECO:0000313" key="7">
    <source>
        <dbReference type="Proteomes" id="UP000184000"/>
    </source>
</evidence>
<keyword evidence="4" id="KW-1133">Transmembrane helix</keyword>
<dbReference type="CDD" id="cd07989">
    <property type="entry name" value="LPLAT_AGPAT-like"/>
    <property type="match status" value="1"/>
</dbReference>
<gene>
    <name evidence="6" type="ORF">SAMN02744645_0111</name>
</gene>
<dbReference type="PANTHER" id="PTHR10434">
    <property type="entry name" value="1-ACYL-SN-GLYCEROL-3-PHOSPHATE ACYLTRANSFERASE"/>
    <property type="match status" value="1"/>
</dbReference>
<keyword evidence="2 6" id="KW-0808">Transferase</keyword>
<keyword evidence="4" id="KW-0812">Transmembrane</keyword>
<feature type="transmembrane region" description="Helical" evidence="4">
    <location>
        <begin position="12"/>
        <end position="33"/>
    </location>
</feature>
<reference evidence="6 7" key="1">
    <citation type="submission" date="2016-11" db="EMBL/GenBank/DDBJ databases">
        <authorList>
            <person name="Jaros S."/>
            <person name="Januszkiewicz K."/>
            <person name="Wedrychowicz H."/>
        </authorList>
    </citation>
    <scope>NUCLEOTIDE SEQUENCE [LARGE SCALE GENOMIC DNA]</scope>
    <source>
        <strain evidence="6 7">DSM 18231</strain>
    </source>
</reference>
<evidence type="ECO:0000256" key="1">
    <source>
        <dbReference type="ARBA" id="ARBA00005189"/>
    </source>
</evidence>
<evidence type="ECO:0000259" key="5">
    <source>
        <dbReference type="SMART" id="SM00563"/>
    </source>
</evidence>
<evidence type="ECO:0000313" key="6">
    <source>
        <dbReference type="EMBL" id="SHH58158.1"/>
    </source>
</evidence>
<keyword evidence="4" id="KW-0472">Membrane</keyword>
<evidence type="ECO:0000256" key="4">
    <source>
        <dbReference type="SAM" id="Phobius"/>
    </source>
</evidence>
<dbReference type="SUPFAM" id="SSF69593">
    <property type="entry name" value="Glycerol-3-phosphate (1)-acyltransferase"/>
    <property type="match status" value="1"/>
</dbReference>
<evidence type="ECO:0000256" key="3">
    <source>
        <dbReference type="ARBA" id="ARBA00023315"/>
    </source>
</evidence>